<dbReference type="AlphaFoldDB" id="X1JM35"/>
<sequence length="79" mass="8882">MNLNFLSWVHSGTYDVTFIVIDVDNIGFTSTTINLIRLPSKLIVLDQIEIPQFALQIVYISYLDLDSGQSIEGSSLIVY</sequence>
<gene>
    <name evidence="1" type="ORF">S03H2_71870</name>
</gene>
<proteinExistence type="predicted"/>
<protein>
    <submittedName>
        <fullName evidence="1">Uncharacterized protein</fullName>
    </submittedName>
</protein>
<feature type="non-terminal residue" evidence="1">
    <location>
        <position position="79"/>
    </location>
</feature>
<comment type="caution">
    <text evidence="1">The sequence shown here is derived from an EMBL/GenBank/DDBJ whole genome shotgun (WGS) entry which is preliminary data.</text>
</comment>
<name>X1JM35_9ZZZZ</name>
<accession>X1JM35</accession>
<organism evidence="1">
    <name type="scientific">marine sediment metagenome</name>
    <dbReference type="NCBI Taxonomy" id="412755"/>
    <lineage>
        <taxon>unclassified sequences</taxon>
        <taxon>metagenomes</taxon>
        <taxon>ecological metagenomes</taxon>
    </lineage>
</organism>
<reference evidence="1" key="1">
    <citation type="journal article" date="2014" name="Front. Microbiol.">
        <title>High frequency of phylogenetically diverse reductive dehalogenase-homologous genes in deep subseafloor sedimentary metagenomes.</title>
        <authorList>
            <person name="Kawai M."/>
            <person name="Futagami T."/>
            <person name="Toyoda A."/>
            <person name="Takaki Y."/>
            <person name="Nishi S."/>
            <person name="Hori S."/>
            <person name="Arai W."/>
            <person name="Tsubouchi T."/>
            <person name="Morono Y."/>
            <person name="Uchiyama I."/>
            <person name="Ito T."/>
            <person name="Fujiyama A."/>
            <person name="Inagaki F."/>
            <person name="Takami H."/>
        </authorList>
    </citation>
    <scope>NUCLEOTIDE SEQUENCE</scope>
    <source>
        <strain evidence="1">Expedition CK06-06</strain>
    </source>
</reference>
<evidence type="ECO:0000313" key="1">
    <source>
        <dbReference type="EMBL" id="GAH95132.1"/>
    </source>
</evidence>
<dbReference type="EMBL" id="BARU01048301">
    <property type="protein sequence ID" value="GAH95132.1"/>
    <property type="molecule type" value="Genomic_DNA"/>
</dbReference>